<accession>B1CB35</accession>
<dbReference type="AlphaFoldDB" id="B1CB35"/>
<dbReference type="Gene3D" id="3.40.50.1360">
    <property type="match status" value="1"/>
</dbReference>
<dbReference type="PANTHER" id="PTHR30363">
    <property type="entry name" value="HTH-TYPE TRANSCRIPTIONAL REGULATOR SRLR-RELATED"/>
    <property type="match status" value="1"/>
</dbReference>
<evidence type="ECO:0000256" key="3">
    <source>
        <dbReference type="ARBA" id="ARBA00023163"/>
    </source>
</evidence>
<proteinExistence type="predicted"/>
<dbReference type="SMART" id="SM00420">
    <property type="entry name" value="HTH_DEOR"/>
    <property type="match status" value="1"/>
</dbReference>
<keyword evidence="6" id="KW-1185">Reference proteome</keyword>
<dbReference type="InterPro" id="IPR050313">
    <property type="entry name" value="Carb_Metab_HTH_regulators"/>
</dbReference>
<evidence type="ECO:0000256" key="2">
    <source>
        <dbReference type="ARBA" id="ARBA00023125"/>
    </source>
</evidence>
<dbReference type="SUPFAM" id="SSF46785">
    <property type="entry name" value="Winged helix' DNA-binding domain"/>
    <property type="match status" value="1"/>
</dbReference>
<dbReference type="InterPro" id="IPR036390">
    <property type="entry name" value="WH_DNA-bd_sf"/>
</dbReference>
<protein>
    <submittedName>
        <fullName evidence="5">Transcriptional regulator, DeoR family</fullName>
    </submittedName>
</protein>
<dbReference type="SMART" id="SM01134">
    <property type="entry name" value="DeoRC"/>
    <property type="match status" value="1"/>
</dbReference>
<comment type="caution">
    <text evidence="5">The sequence shown here is derived from an EMBL/GenBank/DDBJ whole genome shotgun (WGS) entry which is preliminary data.</text>
</comment>
<keyword evidence="1" id="KW-0805">Transcription regulation</keyword>
<dbReference type="PROSITE" id="PS00894">
    <property type="entry name" value="HTH_DEOR_1"/>
    <property type="match status" value="1"/>
</dbReference>
<dbReference type="PANTHER" id="PTHR30363:SF44">
    <property type="entry name" value="AGA OPERON TRANSCRIPTIONAL REPRESSOR-RELATED"/>
    <property type="match status" value="1"/>
</dbReference>
<keyword evidence="3" id="KW-0804">Transcription</keyword>
<dbReference type="PROSITE" id="PS51000">
    <property type="entry name" value="HTH_DEOR_2"/>
    <property type="match status" value="1"/>
</dbReference>
<feature type="domain" description="HTH deoR-type" evidence="4">
    <location>
        <begin position="7"/>
        <end position="62"/>
    </location>
</feature>
<gene>
    <name evidence="5" type="ORF">ANASTE_01184</name>
</gene>
<dbReference type="InterPro" id="IPR018356">
    <property type="entry name" value="Tscrpt_reg_HTH_DeoR_CS"/>
</dbReference>
<dbReference type="InterPro" id="IPR036388">
    <property type="entry name" value="WH-like_DNA-bd_sf"/>
</dbReference>
<dbReference type="Pfam" id="PF00455">
    <property type="entry name" value="DeoRC"/>
    <property type="match status" value="1"/>
</dbReference>
<evidence type="ECO:0000256" key="1">
    <source>
        <dbReference type="ARBA" id="ARBA00023015"/>
    </source>
</evidence>
<evidence type="ECO:0000313" key="6">
    <source>
        <dbReference type="Proteomes" id="UP000005178"/>
    </source>
</evidence>
<evidence type="ECO:0000313" key="5">
    <source>
        <dbReference type="EMBL" id="EDS71482.1"/>
    </source>
</evidence>
<organism evidence="5 6">
    <name type="scientific">Anaerofustis stercorihominis DSM 17244</name>
    <dbReference type="NCBI Taxonomy" id="445971"/>
    <lineage>
        <taxon>Bacteria</taxon>
        <taxon>Bacillati</taxon>
        <taxon>Bacillota</taxon>
        <taxon>Clostridia</taxon>
        <taxon>Eubacteriales</taxon>
        <taxon>Eubacteriaceae</taxon>
        <taxon>Anaerofustis</taxon>
    </lineage>
</organism>
<dbReference type="STRING" id="445971.ANASTE_01184"/>
<keyword evidence="2" id="KW-0238">DNA-binding</keyword>
<dbReference type="Gene3D" id="1.10.10.10">
    <property type="entry name" value="Winged helix-like DNA-binding domain superfamily/Winged helix DNA-binding domain"/>
    <property type="match status" value="1"/>
</dbReference>
<dbReference type="SUPFAM" id="SSF100950">
    <property type="entry name" value="NagB/RpiA/CoA transferase-like"/>
    <property type="match status" value="1"/>
</dbReference>
<dbReference type="eggNOG" id="COG1349">
    <property type="taxonomic scope" value="Bacteria"/>
</dbReference>
<dbReference type="HOGENOM" id="CLU_060699_0_0_9"/>
<dbReference type="EMBL" id="ABIL02000006">
    <property type="protein sequence ID" value="EDS71482.1"/>
    <property type="molecule type" value="Genomic_DNA"/>
</dbReference>
<dbReference type="GO" id="GO:0003677">
    <property type="term" value="F:DNA binding"/>
    <property type="evidence" value="ECO:0007669"/>
    <property type="project" value="UniProtKB-KW"/>
</dbReference>
<dbReference type="PRINTS" id="PR00037">
    <property type="entry name" value="HTHLACR"/>
</dbReference>
<dbReference type="InterPro" id="IPR037171">
    <property type="entry name" value="NagB/RpiA_transferase-like"/>
</dbReference>
<dbReference type="GO" id="GO:0003700">
    <property type="term" value="F:DNA-binding transcription factor activity"/>
    <property type="evidence" value="ECO:0007669"/>
    <property type="project" value="InterPro"/>
</dbReference>
<dbReference type="Pfam" id="PF08220">
    <property type="entry name" value="HTH_DeoR"/>
    <property type="match status" value="1"/>
</dbReference>
<reference evidence="5" key="2">
    <citation type="submission" date="2013-08" db="EMBL/GenBank/DDBJ databases">
        <title>Draft genome sequence of Anaerofustis stercorihominis (DSM 17244).</title>
        <authorList>
            <person name="Sudarsanam P."/>
            <person name="Ley R."/>
            <person name="Guruge J."/>
            <person name="Turnbaugh P.J."/>
            <person name="Mahowald M."/>
            <person name="Liep D."/>
            <person name="Gordon J."/>
        </authorList>
    </citation>
    <scope>NUCLEOTIDE SEQUENCE</scope>
    <source>
        <strain evidence="5">DSM 17244</strain>
    </source>
</reference>
<dbReference type="InterPro" id="IPR014036">
    <property type="entry name" value="DeoR-like_C"/>
</dbReference>
<dbReference type="Proteomes" id="UP000005178">
    <property type="component" value="Unassembled WGS sequence"/>
</dbReference>
<sequence>MEENMYKEQRQEAILQYVYEKKEASVKELSEMLDVSNVTIRKDLIELAKMGKVLKTHGGATSVESILSTETPHYQKDKTFREEKERIGKAAAKLVEEGNTVIIDSGSTPYHVVPNILDKEVMVITNDVKIAYKLALDSKAKVLVAGGYIEKSVFSLLGPTSEALFENTHADFAFIGLDGMDIEYGASVKSFTEMPVKQAMIRNADKVAAVMDSSKLKQKMLVKFAEVEDFDYIITNEMDEEDKKAYEEKGVKVIIA</sequence>
<dbReference type="InterPro" id="IPR001034">
    <property type="entry name" value="DeoR_HTH"/>
</dbReference>
<reference evidence="5" key="1">
    <citation type="submission" date="2008-01" db="EMBL/GenBank/DDBJ databases">
        <authorList>
            <person name="Fulton L."/>
            <person name="Clifton S."/>
            <person name="Fulton B."/>
            <person name="Xu J."/>
            <person name="Minx P."/>
            <person name="Pepin K.H."/>
            <person name="Johnson M."/>
            <person name="Thiruvilangam P."/>
            <person name="Bhonagiri V."/>
            <person name="Nash W.E."/>
            <person name="Mardis E.R."/>
            <person name="Wilson R.K."/>
        </authorList>
    </citation>
    <scope>NUCLEOTIDE SEQUENCE [LARGE SCALE GENOMIC DNA]</scope>
    <source>
        <strain evidence="5">DSM 17244</strain>
    </source>
</reference>
<evidence type="ECO:0000259" key="4">
    <source>
        <dbReference type="PROSITE" id="PS51000"/>
    </source>
</evidence>
<name>B1CB35_9FIRM</name>